<feature type="region of interest" description="Disordered" evidence="5">
    <location>
        <begin position="218"/>
        <end position="237"/>
    </location>
</feature>
<evidence type="ECO:0000256" key="4">
    <source>
        <dbReference type="RuleBase" id="RU000383"/>
    </source>
</evidence>
<keyword evidence="1" id="KW-0132">Cell division</keyword>
<dbReference type="SUPFAM" id="SSF47954">
    <property type="entry name" value="Cyclin-like"/>
    <property type="match status" value="1"/>
</dbReference>
<dbReference type="SMART" id="SM00385">
    <property type="entry name" value="CYCLIN"/>
    <property type="match status" value="1"/>
</dbReference>
<feature type="region of interest" description="Disordered" evidence="5">
    <location>
        <begin position="16"/>
        <end position="45"/>
    </location>
</feature>
<proteinExistence type="inferred from homology"/>
<keyword evidence="2 4" id="KW-0195">Cyclin</keyword>
<evidence type="ECO:0000256" key="2">
    <source>
        <dbReference type="ARBA" id="ARBA00023127"/>
    </source>
</evidence>
<dbReference type="AlphaFoldDB" id="A0A176W486"/>
<organism evidence="7 8">
    <name type="scientific">Marchantia polymorpha subsp. ruderalis</name>
    <dbReference type="NCBI Taxonomy" id="1480154"/>
    <lineage>
        <taxon>Eukaryota</taxon>
        <taxon>Viridiplantae</taxon>
        <taxon>Streptophyta</taxon>
        <taxon>Embryophyta</taxon>
        <taxon>Marchantiophyta</taxon>
        <taxon>Marchantiopsida</taxon>
        <taxon>Marchantiidae</taxon>
        <taxon>Marchantiales</taxon>
        <taxon>Marchantiaceae</taxon>
        <taxon>Marchantia</taxon>
    </lineage>
</organism>
<reference evidence="7" key="1">
    <citation type="submission" date="2016-03" db="EMBL/GenBank/DDBJ databases">
        <title>Mechanisms controlling the formation of the plant cell surface in tip-growing cells are functionally conserved among land plants.</title>
        <authorList>
            <person name="Honkanen S."/>
            <person name="Jones V.A."/>
            <person name="Morieri G."/>
            <person name="Champion C."/>
            <person name="Hetherington A.J."/>
            <person name="Kelly S."/>
            <person name="Saint-Marcoux D."/>
            <person name="Proust H."/>
            <person name="Prescott H."/>
            <person name="Dolan L."/>
        </authorList>
    </citation>
    <scope>NUCLEOTIDE SEQUENCE [LARGE SCALE GENOMIC DNA]</scope>
    <source>
        <tissue evidence="7">Whole gametophyte</tissue>
    </source>
</reference>
<dbReference type="Proteomes" id="UP000077202">
    <property type="component" value="Unassembled WGS sequence"/>
</dbReference>
<evidence type="ECO:0000256" key="5">
    <source>
        <dbReference type="SAM" id="MobiDB-lite"/>
    </source>
</evidence>
<protein>
    <recommendedName>
        <fullName evidence="6">Cyclin-like domain-containing protein</fullName>
    </recommendedName>
</protein>
<comment type="caution">
    <text evidence="7">The sequence shown here is derived from an EMBL/GenBank/DDBJ whole genome shotgun (WGS) entry which is preliminary data.</text>
</comment>
<evidence type="ECO:0000259" key="6">
    <source>
        <dbReference type="SMART" id="SM00385"/>
    </source>
</evidence>
<dbReference type="InterPro" id="IPR039361">
    <property type="entry name" value="Cyclin"/>
</dbReference>
<dbReference type="InterPro" id="IPR036915">
    <property type="entry name" value="Cyclin-like_sf"/>
</dbReference>
<dbReference type="Gene3D" id="1.10.472.10">
    <property type="entry name" value="Cyclin-like"/>
    <property type="match status" value="1"/>
</dbReference>
<dbReference type="PANTHER" id="PTHR10177">
    <property type="entry name" value="CYCLINS"/>
    <property type="match status" value="1"/>
</dbReference>
<accession>A0A176W486</accession>
<gene>
    <name evidence="7" type="ORF">AXG93_3911s1250</name>
</gene>
<sequence>MCVRYFSRRRCQSSKKTFRKKLRPSPECHKLLSKSKPSGGSRDHARLPACAPEAVDLFCPESLPMLDPQSCQVSSDAAAAAVEPSDLPTDELRLVAPMTTPSSSSSSDPGAAFNAKSPPGCNVKDGVWHDIDGMPQMLPSMGPRAADPRHGLADGGGWHNFCPDPGSQPGLGAVKRRGWHLETAASFISSGNSRQSNYLPCERWPVRARAPLSLPSTRTACHDRRQPTKPSSSFRINGAMRLPDDHDFSCPSKFGEAMGILLEKETASCFQLSKPYIDRLTENSAQKLEHNELRDERRAIVNWIFEVTRLLQLSSLSAAHAVSFLDRYLSQRFFPDAEFGANVDIRLAATACIWIAAKLEDSGAPDLSSMRELFSLDYDEEKIRKMEVSVLKCLGWRMLAVTALDFLANMVAQLPAFGLPTHLLRPVGHRSEEIMQGLLSEVEFLAYQPSVVSMSVMQCLLDECVPVHTASIMAAFHLALAFDVIATEIISSYSSNIKHNRESEKVCHRTLMDLVVDPDLVCSLPSPDRVDCASSREEPSGCFQWTDAIGHRYLLSTSTSSSLRSSEILKC</sequence>
<dbReference type="PROSITE" id="PS00292">
    <property type="entry name" value="CYCLINS"/>
    <property type="match status" value="1"/>
</dbReference>
<dbReference type="InterPro" id="IPR013763">
    <property type="entry name" value="Cyclin-like_dom"/>
</dbReference>
<dbReference type="Pfam" id="PF00134">
    <property type="entry name" value="Cyclin_N"/>
    <property type="match status" value="1"/>
</dbReference>
<dbReference type="GO" id="GO:0051301">
    <property type="term" value="P:cell division"/>
    <property type="evidence" value="ECO:0007669"/>
    <property type="project" value="UniProtKB-KW"/>
</dbReference>
<comment type="similarity">
    <text evidence="4">Belongs to the cyclin family.</text>
</comment>
<dbReference type="InterPro" id="IPR048258">
    <property type="entry name" value="Cyclins_cyclin-box"/>
</dbReference>
<keyword evidence="3" id="KW-0131">Cell cycle</keyword>
<dbReference type="InterPro" id="IPR006671">
    <property type="entry name" value="Cyclin_N"/>
</dbReference>
<feature type="domain" description="Cyclin-like" evidence="6">
    <location>
        <begin position="302"/>
        <end position="392"/>
    </location>
</feature>
<keyword evidence="8" id="KW-1185">Reference proteome</keyword>
<name>A0A176W486_MARPO</name>
<evidence type="ECO:0000313" key="8">
    <source>
        <dbReference type="Proteomes" id="UP000077202"/>
    </source>
</evidence>
<evidence type="ECO:0000256" key="1">
    <source>
        <dbReference type="ARBA" id="ARBA00022618"/>
    </source>
</evidence>
<feature type="region of interest" description="Disordered" evidence="5">
    <location>
        <begin position="145"/>
        <end position="164"/>
    </location>
</feature>
<dbReference type="EMBL" id="LVLJ01001899">
    <property type="protein sequence ID" value="OAE27443.1"/>
    <property type="molecule type" value="Genomic_DNA"/>
</dbReference>
<evidence type="ECO:0000313" key="7">
    <source>
        <dbReference type="EMBL" id="OAE27443.1"/>
    </source>
</evidence>
<feature type="region of interest" description="Disordered" evidence="5">
    <location>
        <begin position="98"/>
        <end position="119"/>
    </location>
</feature>
<evidence type="ECO:0000256" key="3">
    <source>
        <dbReference type="ARBA" id="ARBA00023306"/>
    </source>
</evidence>